<gene>
    <name evidence="1" type="ORF">LCGC14_0713000</name>
</gene>
<sequence>HQNQEMAGEPSILLTSGMLRTVLSRFVKYTIPGLRVMSYQEVPDERQIKIVSSVGQQ</sequence>
<dbReference type="AlphaFoldDB" id="A0A0F9QIY8"/>
<dbReference type="Gene3D" id="3.40.50.12790">
    <property type="entry name" value="FHIPEP family, domain 4"/>
    <property type="match status" value="1"/>
</dbReference>
<accession>A0A0F9QIY8</accession>
<dbReference type="EMBL" id="LAZR01001579">
    <property type="protein sequence ID" value="KKN42449.1"/>
    <property type="molecule type" value="Genomic_DNA"/>
</dbReference>
<proteinExistence type="predicted"/>
<feature type="non-terminal residue" evidence="1">
    <location>
        <position position="1"/>
    </location>
</feature>
<protein>
    <recommendedName>
        <fullName evidence="2">Flagellar biosynthesis protein FlhA</fullName>
    </recommendedName>
</protein>
<comment type="caution">
    <text evidence="1">The sequence shown here is derived from an EMBL/GenBank/DDBJ whole genome shotgun (WGS) entry which is preliminary data.</text>
</comment>
<reference evidence="1" key="1">
    <citation type="journal article" date="2015" name="Nature">
        <title>Complex archaea that bridge the gap between prokaryotes and eukaryotes.</title>
        <authorList>
            <person name="Spang A."/>
            <person name="Saw J.H."/>
            <person name="Jorgensen S.L."/>
            <person name="Zaremba-Niedzwiedzka K."/>
            <person name="Martijn J."/>
            <person name="Lind A.E."/>
            <person name="van Eijk R."/>
            <person name="Schleper C."/>
            <person name="Guy L."/>
            <person name="Ettema T.J."/>
        </authorList>
    </citation>
    <scope>NUCLEOTIDE SEQUENCE</scope>
</reference>
<name>A0A0F9QIY8_9ZZZZ</name>
<evidence type="ECO:0008006" key="2">
    <source>
        <dbReference type="Google" id="ProtNLM"/>
    </source>
</evidence>
<dbReference type="InterPro" id="IPR042196">
    <property type="entry name" value="FHIPEP_4"/>
</dbReference>
<organism evidence="1">
    <name type="scientific">marine sediment metagenome</name>
    <dbReference type="NCBI Taxonomy" id="412755"/>
    <lineage>
        <taxon>unclassified sequences</taxon>
        <taxon>metagenomes</taxon>
        <taxon>ecological metagenomes</taxon>
    </lineage>
</organism>
<evidence type="ECO:0000313" key="1">
    <source>
        <dbReference type="EMBL" id="KKN42449.1"/>
    </source>
</evidence>